<sequence>MITRFDAMKNERSLGDFKGGTKPLIINDMYNSSDNTIKSRKEATCLQGRKEKVVEREKPHAGDGKVSLREYKHIIP</sequence>
<comment type="caution">
    <text evidence="1">The sequence shown here is derived from an EMBL/GenBank/DDBJ whole genome shotgun (WGS) entry which is preliminary data.</text>
</comment>
<accession>A0AAV1RTQ7</accession>
<proteinExistence type="predicted"/>
<reference evidence="1 2" key="1">
    <citation type="submission" date="2024-01" db="EMBL/GenBank/DDBJ databases">
        <authorList>
            <person name="Waweru B."/>
        </authorList>
    </citation>
    <scope>NUCLEOTIDE SEQUENCE [LARGE SCALE GENOMIC DNA]</scope>
</reference>
<evidence type="ECO:0000313" key="2">
    <source>
        <dbReference type="Proteomes" id="UP001314170"/>
    </source>
</evidence>
<dbReference type="AlphaFoldDB" id="A0AAV1RTQ7"/>
<protein>
    <submittedName>
        <fullName evidence="1">Uncharacterized protein</fullName>
    </submittedName>
</protein>
<evidence type="ECO:0000313" key="1">
    <source>
        <dbReference type="EMBL" id="CAK7340064.1"/>
    </source>
</evidence>
<name>A0AAV1RTQ7_9ROSI</name>
<gene>
    <name evidence="1" type="ORF">DCAF_LOCUS15145</name>
</gene>
<dbReference type="EMBL" id="CAWUPB010001159">
    <property type="protein sequence ID" value="CAK7340064.1"/>
    <property type="molecule type" value="Genomic_DNA"/>
</dbReference>
<organism evidence="1 2">
    <name type="scientific">Dovyalis caffra</name>
    <dbReference type="NCBI Taxonomy" id="77055"/>
    <lineage>
        <taxon>Eukaryota</taxon>
        <taxon>Viridiplantae</taxon>
        <taxon>Streptophyta</taxon>
        <taxon>Embryophyta</taxon>
        <taxon>Tracheophyta</taxon>
        <taxon>Spermatophyta</taxon>
        <taxon>Magnoliopsida</taxon>
        <taxon>eudicotyledons</taxon>
        <taxon>Gunneridae</taxon>
        <taxon>Pentapetalae</taxon>
        <taxon>rosids</taxon>
        <taxon>fabids</taxon>
        <taxon>Malpighiales</taxon>
        <taxon>Salicaceae</taxon>
        <taxon>Flacourtieae</taxon>
        <taxon>Dovyalis</taxon>
    </lineage>
</organism>
<dbReference type="Proteomes" id="UP001314170">
    <property type="component" value="Unassembled WGS sequence"/>
</dbReference>
<keyword evidence="2" id="KW-1185">Reference proteome</keyword>